<dbReference type="InterPro" id="IPR011760">
    <property type="entry name" value="PsdUridine_synth_TruD_insert"/>
</dbReference>
<dbReference type="PANTHER" id="PTHR47811">
    <property type="entry name" value="TRNA PSEUDOURIDINE SYNTHASE D"/>
    <property type="match status" value="1"/>
</dbReference>
<feature type="domain" description="TRUD" evidence="5">
    <location>
        <begin position="156"/>
        <end position="279"/>
    </location>
</feature>
<dbReference type="FunCoup" id="A0A7X0MVJ0">
    <property type="interactions" value="75"/>
</dbReference>
<evidence type="ECO:0000256" key="3">
    <source>
        <dbReference type="ARBA" id="ARBA00023235"/>
    </source>
</evidence>
<dbReference type="GO" id="GO:0031119">
    <property type="term" value="P:tRNA pseudouridine synthesis"/>
    <property type="evidence" value="ECO:0007669"/>
    <property type="project" value="UniProtKB-UniRule"/>
</dbReference>
<gene>
    <name evidence="4" type="primary">truD</name>
    <name evidence="6" type="ORF">HNR48_001726</name>
</gene>
<dbReference type="EC" id="5.4.99.27" evidence="4"/>
<dbReference type="InterPro" id="IPR020103">
    <property type="entry name" value="PsdUridine_synth_cat_dom_sf"/>
</dbReference>
<protein>
    <recommendedName>
        <fullName evidence="4">tRNA pseudouridine synthase D</fullName>
        <ecNumber evidence="4">5.4.99.27</ecNumber>
    </recommendedName>
    <alternativeName>
        <fullName evidence="4">tRNA pseudouridine(13) synthase</fullName>
    </alternativeName>
    <alternativeName>
        <fullName evidence="4">tRNA pseudouridylate synthase D</fullName>
    </alternativeName>
    <alternativeName>
        <fullName evidence="4">tRNA-uridine isomerase D</fullName>
    </alternativeName>
</protein>
<dbReference type="PANTHER" id="PTHR47811:SF1">
    <property type="entry name" value="TRNA PSEUDOURIDINE SYNTHASE D"/>
    <property type="match status" value="1"/>
</dbReference>
<dbReference type="RefSeq" id="WP_341800987.1">
    <property type="nucleotide sequence ID" value="NZ_JAAONY010000001.1"/>
</dbReference>
<dbReference type="InParanoid" id="A0A7X0MVJ0"/>
<dbReference type="GO" id="GO:0160150">
    <property type="term" value="F:tRNA pseudouridine(13) synthase activity"/>
    <property type="evidence" value="ECO:0007669"/>
    <property type="project" value="UniProtKB-EC"/>
</dbReference>
<dbReference type="CDD" id="cd02575">
    <property type="entry name" value="PseudoU_synth_EcTruD"/>
    <property type="match status" value="1"/>
</dbReference>
<evidence type="ECO:0000313" key="7">
    <source>
        <dbReference type="Proteomes" id="UP000528457"/>
    </source>
</evidence>
<feature type="active site" description="Nucleophile" evidence="4">
    <location>
        <position position="81"/>
    </location>
</feature>
<sequence length="323" mass="37017">MTELNLNFSYAYGEPLGNAGFRCEYSDFQVYEQLPKAPEGEGEHVYLYVRKTNNNTAWIAKQLAKAAGIQNMDVGYAGLKDRRAVTEQWFSLYMPKGSEPNWQQLDIQGAEVLTVSRGRSKLRRGDHADNRFVIRLRNPSARVEDLEARLKLLSQGVPNYFGEQRFGADGGNLQRASQWFDEGVSIRNRQQKKFIVSAARSYLFNRVLSERVQNHSWQMTLEGECLLEGKASGPMWGRGRLESTAEVLALEERVLAPMSNWCERLEHLGLRQDRRALAMQAMDLSWQWLEGDLELQFRLPPGAYATSLLRELCHLEQPEIVEE</sequence>
<dbReference type="InterPro" id="IPR001656">
    <property type="entry name" value="PsdUridine_synth_TruD"/>
</dbReference>
<dbReference type="InterPro" id="IPR020119">
    <property type="entry name" value="PsdUridine_synth_TruD_CS"/>
</dbReference>
<comment type="caution">
    <text evidence="6">The sequence shown here is derived from an EMBL/GenBank/DDBJ whole genome shotgun (WGS) entry which is preliminary data.</text>
</comment>
<dbReference type="AlphaFoldDB" id="A0A7X0MVJ0"/>
<dbReference type="SUPFAM" id="SSF55120">
    <property type="entry name" value="Pseudouridine synthase"/>
    <property type="match status" value="1"/>
</dbReference>
<evidence type="ECO:0000256" key="2">
    <source>
        <dbReference type="ARBA" id="ARBA00022694"/>
    </source>
</evidence>
<organism evidence="6 7">
    <name type="scientific">Pseudoteredinibacter isoporae</name>
    <dbReference type="NCBI Taxonomy" id="570281"/>
    <lineage>
        <taxon>Bacteria</taxon>
        <taxon>Pseudomonadati</taxon>
        <taxon>Pseudomonadota</taxon>
        <taxon>Gammaproteobacteria</taxon>
        <taxon>Cellvibrionales</taxon>
        <taxon>Cellvibrionaceae</taxon>
        <taxon>Pseudoteredinibacter</taxon>
    </lineage>
</organism>
<dbReference type="InterPro" id="IPR050170">
    <property type="entry name" value="TruD_pseudoU_synthase"/>
</dbReference>
<dbReference type="EMBL" id="JACHHT010000001">
    <property type="protein sequence ID" value="MBB6521448.1"/>
    <property type="molecule type" value="Genomic_DNA"/>
</dbReference>
<accession>A0A7X0MVJ0</accession>
<dbReference type="PROSITE" id="PS01268">
    <property type="entry name" value="UPF0024"/>
    <property type="match status" value="1"/>
</dbReference>
<reference evidence="6 7" key="1">
    <citation type="submission" date="2020-08" db="EMBL/GenBank/DDBJ databases">
        <title>Genomic Encyclopedia of Type Strains, Phase IV (KMG-IV): sequencing the most valuable type-strain genomes for metagenomic binning, comparative biology and taxonomic classification.</title>
        <authorList>
            <person name="Goeker M."/>
        </authorList>
    </citation>
    <scope>NUCLEOTIDE SEQUENCE [LARGE SCALE GENOMIC DNA]</scope>
    <source>
        <strain evidence="6 7">DSM 22368</strain>
    </source>
</reference>
<dbReference type="Proteomes" id="UP000528457">
    <property type="component" value="Unassembled WGS sequence"/>
</dbReference>
<comment type="function">
    <text evidence="4">Responsible for synthesis of pseudouridine from uracil-13 in transfer RNAs.</text>
</comment>
<dbReference type="GO" id="GO:0003723">
    <property type="term" value="F:RNA binding"/>
    <property type="evidence" value="ECO:0007669"/>
    <property type="project" value="InterPro"/>
</dbReference>
<keyword evidence="3 4" id="KW-0413">Isomerase</keyword>
<comment type="similarity">
    <text evidence="1 4">Belongs to the pseudouridine synthase TruD family.</text>
</comment>
<proteinExistence type="inferred from homology"/>
<evidence type="ECO:0000259" key="5">
    <source>
        <dbReference type="PROSITE" id="PS50984"/>
    </source>
</evidence>
<evidence type="ECO:0000256" key="1">
    <source>
        <dbReference type="ARBA" id="ARBA00007953"/>
    </source>
</evidence>
<evidence type="ECO:0000256" key="4">
    <source>
        <dbReference type="HAMAP-Rule" id="MF_01082"/>
    </source>
</evidence>
<evidence type="ECO:0000313" key="6">
    <source>
        <dbReference type="EMBL" id="MBB6521448.1"/>
    </source>
</evidence>
<comment type="catalytic activity">
    <reaction evidence="4">
        <text>uridine(13) in tRNA = pseudouridine(13) in tRNA</text>
        <dbReference type="Rhea" id="RHEA:42540"/>
        <dbReference type="Rhea" id="RHEA-COMP:10105"/>
        <dbReference type="Rhea" id="RHEA-COMP:10106"/>
        <dbReference type="ChEBI" id="CHEBI:65314"/>
        <dbReference type="ChEBI" id="CHEBI:65315"/>
        <dbReference type="EC" id="5.4.99.27"/>
    </reaction>
</comment>
<keyword evidence="7" id="KW-1185">Reference proteome</keyword>
<dbReference type="PROSITE" id="PS50984">
    <property type="entry name" value="TRUD"/>
    <property type="match status" value="1"/>
</dbReference>
<dbReference type="HAMAP" id="MF_01082">
    <property type="entry name" value="TruD"/>
    <property type="match status" value="1"/>
</dbReference>
<name>A0A7X0MVJ0_9GAMM</name>
<keyword evidence="2 4" id="KW-0819">tRNA processing</keyword>
<dbReference type="Pfam" id="PF01142">
    <property type="entry name" value="TruD"/>
    <property type="match status" value="3"/>
</dbReference>
<dbReference type="InterPro" id="IPR042214">
    <property type="entry name" value="TruD_catalytic"/>
</dbReference>
<dbReference type="Gene3D" id="3.30.2350.20">
    <property type="entry name" value="TruD, catalytic domain"/>
    <property type="match status" value="2"/>
</dbReference>
<dbReference type="GO" id="GO:0005829">
    <property type="term" value="C:cytosol"/>
    <property type="evidence" value="ECO:0007669"/>
    <property type="project" value="TreeGrafter"/>
</dbReference>